<feature type="region of interest" description="Disordered" evidence="2">
    <location>
        <begin position="109"/>
        <end position="148"/>
    </location>
</feature>
<dbReference type="SUPFAM" id="SSF55418">
    <property type="entry name" value="eIF4e-like"/>
    <property type="match status" value="1"/>
</dbReference>
<dbReference type="InterPro" id="IPR019770">
    <property type="entry name" value="TIF_eIF_4E_CS"/>
</dbReference>
<name>A0AA43TNR0_9LECA</name>
<feature type="domain" description="Telomeric single stranded DNA binding POT1/Cdc13" evidence="3">
    <location>
        <begin position="1445"/>
        <end position="1579"/>
    </location>
</feature>
<feature type="compositionally biased region" description="Polar residues" evidence="2">
    <location>
        <begin position="997"/>
        <end position="1007"/>
    </location>
</feature>
<feature type="compositionally biased region" description="Polar residues" evidence="2">
    <location>
        <begin position="1755"/>
        <end position="1766"/>
    </location>
</feature>
<evidence type="ECO:0000313" key="4">
    <source>
        <dbReference type="EMBL" id="MDI1485731.1"/>
    </source>
</evidence>
<feature type="compositionally biased region" description="Basic and acidic residues" evidence="2">
    <location>
        <begin position="927"/>
        <end position="937"/>
    </location>
</feature>
<feature type="compositionally biased region" description="Basic and acidic residues" evidence="2">
    <location>
        <begin position="1821"/>
        <end position="1837"/>
    </location>
</feature>
<feature type="compositionally biased region" description="Polar residues" evidence="2">
    <location>
        <begin position="893"/>
        <end position="902"/>
    </location>
</feature>
<feature type="compositionally biased region" description="Polar residues" evidence="2">
    <location>
        <begin position="266"/>
        <end position="276"/>
    </location>
</feature>
<proteinExistence type="inferred from homology"/>
<dbReference type="InterPro" id="IPR011564">
    <property type="entry name" value="Telomer_end-bd_POT1/Cdc13"/>
</dbReference>
<dbReference type="EMBL" id="JAPUFD010000002">
    <property type="protein sequence ID" value="MDI1485731.1"/>
    <property type="molecule type" value="Genomic_DNA"/>
</dbReference>
<feature type="compositionally biased region" description="Basic and acidic residues" evidence="2">
    <location>
        <begin position="704"/>
        <end position="715"/>
    </location>
</feature>
<feature type="compositionally biased region" description="Basic residues" evidence="2">
    <location>
        <begin position="1660"/>
        <end position="1672"/>
    </location>
</feature>
<dbReference type="SUPFAM" id="SSF50249">
    <property type="entry name" value="Nucleic acid-binding proteins"/>
    <property type="match status" value="1"/>
</dbReference>
<feature type="compositionally biased region" description="Polar residues" evidence="2">
    <location>
        <begin position="1725"/>
        <end position="1734"/>
    </location>
</feature>
<feature type="compositionally biased region" description="Polar residues" evidence="2">
    <location>
        <begin position="1176"/>
        <end position="1199"/>
    </location>
</feature>
<evidence type="ECO:0000256" key="2">
    <source>
        <dbReference type="SAM" id="MobiDB-lite"/>
    </source>
</evidence>
<dbReference type="FunFam" id="3.30.760.10:FF:000015">
    <property type="entry name" value="Translation initiation factor eIF4E3, putative"/>
    <property type="match status" value="1"/>
</dbReference>
<feature type="compositionally biased region" description="Basic and acidic residues" evidence="2">
    <location>
        <begin position="1009"/>
        <end position="1018"/>
    </location>
</feature>
<feature type="compositionally biased region" description="Polar residues" evidence="2">
    <location>
        <begin position="1283"/>
        <end position="1299"/>
    </location>
</feature>
<accession>A0AA43TNR0</accession>
<dbReference type="CDD" id="cd04497">
    <property type="entry name" value="hPOT1_OB1_like"/>
    <property type="match status" value="1"/>
</dbReference>
<feature type="compositionally biased region" description="Acidic residues" evidence="2">
    <location>
        <begin position="910"/>
        <end position="919"/>
    </location>
</feature>
<feature type="compositionally biased region" description="Polar residues" evidence="2">
    <location>
        <begin position="1346"/>
        <end position="1361"/>
    </location>
</feature>
<feature type="compositionally biased region" description="Basic and acidic residues" evidence="2">
    <location>
        <begin position="973"/>
        <end position="984"/>
    </location>
</feature>
<dbReference type="GO" id="GO:0003677">
    <property type="term" value="F:DNA binding"/>
    <property type="evidence" value="ECO:0007669"/>
    <property type="project" value="InterPro"/>
</dbReference>
<protein>
    <recommendedName>
        <fullName evidence="3">Telomeric single stranded DNA binding POT1/Cdc13 domain-containing protein</fullName>
    </recommendedName>
</protein>
<gene>
    <name evidence="4" type="ORF">OHK93_003920</name>
</gene>
<dbReference type="InterPro" id="IPR012340">
    <property type="entry name" value="NA-bd_OB-fold"/>
</dbReference>
<feature type="compositionally biased region" description="Low complexity" evidence="2">
    <location>
        <begin position="373"/>
        <end position="387"/>
    </location>
</feature>
<feature type="compositionally biased region" description="Polar residues" evidence="2">
    <location>
        <begin position="1149"/>
        <end position="1158"/>
    </location>
</feature>
<feature type="region of interest" description="Disordered" evidence="2">
    <location>
        <begin position="216"/>
        <end position="737"/>
    </location>
</feature>
<evidence type="ECO:0000259" key="3">
    <source>
        <dbReference type="SMART" id="SM00976"/>
    </source>
</evidence>
<dbReference type="GO" id="GO:0000340">
    <property type="term" value="F:RNA 7-methylguanosine cap binding"/>
    <property type="evidence" value="ECO:0007669"/>
    <property type="project" value="TreeGrafter"/>
</dbReference>
<feature type="compositionally biased region" description="Polar residues" evidence="2">
    <location>
        <begin position="810"/>
        <end position="820"/>
    </location>
</feature>
<dbReference type="PROSITE" id="PS00813">
    <property type="entry name" value="IF4E"/>
    <property type="match status" value="1"/>
</dbReference>
<dbReference type="SMART" id="SM00976">
    <property type="entry name" value="Telo_bind"/>
    <property type="match status" value="1"/>
</dbReference>
<dbReference type="GO" id="GO:0003743">
    <property type="term" value="F:translation initiation factor activity"/>
    <property type="evidence" value="ECO:0007669"/>
    <property type="project" value="UniProtKB-KW"/>
</dbReference>
<organism evidence="4 5">
    <name type="scientific">Ramalina farinacea</name>
    <dbReference type="NCBI Taxonomy" id="258253"/>
    <lineage>
        <taxon>Eukaryota</taxon>
        <taxon>Fungi</taxon>
        <taxon>Dikarya</taxon>
        <taxon>Ascomycota</taxon>
        <taxon>Pezizomycotina</taxon>
        <taxon>Lecanoromycetes</taxon>
        <taxon>OSLEUM clade</taxon>
        <taxon>Lecanoromycetidae</taxon>
        <taxon>Lecanorales</taxon>
        <taxon>Lecanorineae</taxon>
        <taxon>Ramalinaceae</taxon>
        <taxon>Ramalina</taxon>
    </lineage>
</organism>
<dbReference type="PANTHER" id="PTHR11960:SF18">
    <property type="entry name" value="EUKARYOTIC TRANSLATION INITIATION FACTOR 4E HOMOLOGOUS PROTEIN, ISOFORM B"/>
    <property type="match status" value="1"/>
</dbReference>
<evidence type="ECO:0000313" key="5">
    <source>
        <dbReference type="Proteomes" id="UP001161017"/>
    </source>
</evidence>
<comment type="similarity">
    <text evidence="1">Belongs to the eukaryotic initiation factor 4E family.</text>
</comment>
<keyword evidence="1" id="KW-0694">RNA-binding</keyword>
<keyword evidence="1" id="KW-0648">Protein biosynthesis</keyword>
<dbReference type="Pfam" id="PF02765">
    <property type="entry name" value="POT1"/>
    <property type="match status" value="1"/>
</dbReference>
<evidence type="ECO:0000256" key="1">
    <source>
        <dbReference type="RuleBase" id="RU004374"/>
    </source>
</evidence>
<dbReference type="GO" id="GO:0000723">
    <property type="term" value="P:telomere maintenance"/>
    <property type="evidence" value="ECO:0007669"/>
    <property type="project" value="InterPro"/>
</dbReference>
<feature type="region of interest" description="Disordered" evidence="2">
    <location>
        <begin position="2027"/>
        <end position="2060"/>
    </location>
</feature>
<feature type="compositionally biased region" description="Polar residues" evidence="2">
    <location>
        <begin position="827"/>
        <end position="853"/>
    </location>
</feature>
<feature type="region of interest" description="Disordered" evidence="2">
    <location>
        <begin position="1798"/>
        <end position="1853"/>
    </location>
</feature>
<dbReference type="GO" id="GO:0000781">
    <property type="term" value="C:chromosome, telomeric region"/>
    <property type="evidence" value="ECO:0007669"/>
    <property type="project" value="InterPro"/>
</dbReference>
<feature type="region of interest" description="Disordered" evidence="2">
    <location>
        <begin position="1645"/>
        <end position="1766"/>
    </location>
</feature>
<dbReference type="PANTHER" id="PTHR11960">
    <property type="entry name" value="EUKARYOTIC TRANSLATION INITIATION FACTOR 4E RELATED"/>
    <property type="match status" value="1"/>
</dbReference>
<feature type="region of interest" description="Disordered" evidence="2">
    <location>
        <begin position="1615"/>
        <end position="1634"/>
    </location>
</feature>
<feature type="region of interest" description="Disordered" evidence="2">
    <location>
        <begin position="793"/>
        <end position="1406"/>
    </location>
</feature>
<feature type="compositionally biased region" description="Polar residues" evidence="2">
    <location>
        <begin position="345"/>
        <end position="369"/>
    </location>
</feature>
<dbReference type="GO" id="GO:0016281">
    <property type="term" value="C:eukaryotic translation initiation factor 4F complex"/>
    <property type="evidence" value="ECO:0007669"/>
    <property type="project" value="TreeGrafter"/>
</dbReference>
<feature type="compositionally biased region" description="Basic and acidic residues" evidence="2">
    <location>
        <begin position="623"/>
        <end position="632"/>
    </location>
</feature>
<comment type="caution">
    <text evidence="4">The sequence shown here is derived from an EMBL/GenBank/DDBJ whole genome shotgun (WGS) entry which is preliminary data.</text>
</comment>
<feature type="compositionally biased region" description="Low complexity" evidence="2">
    <location>
        <begin position="1840"/>
        <end position="1853"/>
    </location>
</feature>
<feature type="compositionally biased region" description="Polar residues" evidence="2">
    <location>
        <begin position="582"/>
        <end position="594"/>
    </location>
</feature>
<feature type="compositionally biased region" description="Acidic residues" evidence="2">
    <location>
        <begin position="963"/>
        <end position="972"/>
    </location>
</feature>
<feature type="compositionally biased region" description="Low complexity" evidence="2">
    <location>
        <begin position="654"/>
        <end position="695"/>
    </location>
</feature>
<feature type="compositionally biased region" description="Basic and acidic residues" evidence="2">
    <location>
        <begin position="1385"/>
        <end position="1395"/>
    </location>
</feature>
<dbReference type="InterPro" id="IPR001040">
    <property type="entry name" value="TIF_eIF_4E"/>
</dbReference>
<feature type="compositionally biased region" description="Polar residues" evidence="2">
    <location>
        <begin position="1083"/>
        <end position="1095"/>
    </location>
</feature>
<feature type="compositionally biased region" description="Basic and acidic residues" evidence="2">
    <location>
        <begin position="1300"/>
        <end position="1315"/>
    </location>
</feature>
<dbReference type="Proteomes" id="UP001161017">
    <property type="component" value="Unassembled WGS sequence"/>
</dbReference>
<dbReference type="Pfam" id="PF01652">
    <property type="entry name" value="IF4E"/>
    <property type="match status" value="1"/>
</dbReference>
<keyword evidence="1" id="KW-0396">Initiation factor</keyword>
<dbReference type="Gene3D" id="2.40.50.140">
    <property type="entry name" value="Nucleic acid-binding proteins"/>
    <property type="match status" value="1"/>
</dbReference>
<feature type="compositionally biased region" description="Pro residues" evidence="2">
    <location>
        <begin position="866"/>
        <end position="875"/>
    </location>
</feature>
<keyword evidence="5" id="KW-1185">Reference proteome</keyword>
<dbReference type="InterPro" id="IPR023398">
    <property type="entry name" value="TIF_eIF4e-like"/>
</dbReference>
<feature type="compositionally biased region" description="Polar residues" evidence="2">
    <location>
        <begin position="526"/>
        <end position="541"/>
    </location>
</feature>
<feature type="compositionally biased region" description="Low complexity" evidence="2">
    <location>
        <begin position="441"/>
        <end position="477"/>
    </location>
</feature>
<dbReference type="Gene3D" id="3.30.760.10">
    <property type="entry name" value="RNA Cap, Translation Initiation Factor Eif4e"/>
    <property type="match status" value="1"/>
</dbReference>
<sequence>MSIGSTAVPIAELQPELAKADECVFQGVVTLPDFRLRARHGQVRLYFNGASAKAVSKSQVTSGDQLTLSLRGVTWAKDGSAASTPGKGIEWQLQYGQFLDLKIRQESGTTTSVSVDHPAPSPDPSDSPYDFPTYNSHIPTSSRKHPQDYLQQPQTWESPAFLKRGRFLPSAYDPFAEDADFPDNNRRKRTKFGYGSGQWKFTEKTPSPIKETVHVEPRADQETPSRPPQNGLTPFAIPFSLGNRDSIMPDQGDFQEERTPPDISLGFSTINRQESTPKPPQELITAPLEDDEAPPTQALPKKSSTESLEVPIMPPTLEDSAEAVTRPSSELLQDSLEEPILPSVHMSNMQAAPQDLNKISSEAQEQPSTLLVEEPTTAPMEEPTNAPMEEHTTAPVEESNMQGAPRPLRRMSSEALGELTIAPVEKPTVAPVEEPTIASVEEPTTGPMEEPTTGSVEEPTIAPVEAPTAAPVEESTTQAAPQLLHELSEASEEPVEKSSLQASPRPPHQVSVEARAEPIAAPVEGSSMQAAPQSPVKLSSESPERPIVISEEDDKGQAALQSPHGPSLEHFDESSIAPAENDTVQSALQATPVVSSEIFDEPDPFPPENARIIKENMATPSVDLDRLKHPNEDLDALDSPFTAPVIPSSQQQDGTPSPTTSIPPGETKMVQVSSPKSVISIGSSPSPSISSSGQSEEPNRQVNHKPDEDGHEPSKEVAFQPDEFDRSPTIIGESPSFGFDGTMFSRFNSQPYDIPIDPELASLSASKDDYPHDAVASGGRNEYMEFLNWVSEGNRDAGNTLDDRRDSASPRGSRQSSQDSEAIKSSIAPSNSAQGSFTVTTTNYDTKSASQGAIFTEGSAPIGRISPPPELPPTPDVDVNGPKSNPPREANLGRTQNEAPKTSQIQIIDLESEEDEEAETTPAPRVHQSEHNVDDSRQQSQTSPPDTVDHEQQLGDSSPYSEEASEEALEEAYSDRLADHDHEMSMFSGDEAILGQDSLNLVSNSPKYESPKATEDSRAVAQTEASIGPQISVVSAEAPEQARTLSLPSDTPGQDRDELPSTVPDSAAVASSDQLLTPEETQKISFASQPSTLSLRSFEDQDTLPTPGLTQGTSAGIELPQTPMALHEGSPKTPSELSTERKSLPPLEHTSTQLSVSPPQLVDQSREHEATFLNELMSTKPSVSPPLSTKAQGEENASNPRKPISTKLSISPPRQKKKSAEPESPPTQTLALEKLNISPTSPDEKPEQLKAFRLQEPVSTRSSISPPQPTRRSARRQASATPEPTSKRVSVSPQQSTKQSMERKASPPHKPEPHPADSSPPPFSPITPLKRRSALVEKLRARRLASESTPQSRVGNASRTASPWFAPRRSSKVVPDSDADSGLSETEKTSGDKTPKKAPSLLATPEKSLAQSFVRSSPAGSVASSQYVPPSQPTTGGLRTSLSYFVPLDALPQHFGTLTDTFAVAVNATPVTRAKSGPRDFTMTLYITDYSSSKSKHPVVTAQLFRPNQKAFPQIHSGNAIMLRNFKVQSFQHQISLLSTDTSAWVVFSEGTEPQVRGSPIEFGAEERAFARGHWKWWASLTEFEKGMLLTAVPKETPVKANGKTKTKTAAIDGIGVDLPGSQTSKGGKKRDQLSTQALAQEWGLDGTIDDDSSDDKPVTRRRGLRPRKGRGKTASESPEKEDPPPRTIKKQSKSDSGSDKDELDDDSRGGIGLHELRDGRNSSKHSFSNSNGNTKDDPKTSGSRTYQPAKRFDSFSSKTNPLTSVAPLTTASVASPTSGASSAFELGSGAFASFGSSAKTPKTPGSGLDLGGAPVSSGEAQEKDDVKEVNGADVKPRASSSSLTSKSSSNPSEHQLRTSWIVWYRPPTSKYQDYEKSTIPLAHFSTAEAFWGIYSHLKRPSTLPSVSDYHIFKKGIRPVWEDEENRKGGKWIIRLKKGVSDRYWEDLLLAMVGDQFAEAGEEVCGAVLSVRSGEDVLSIWTRIDGGRNIKIRETIKRLLGFPSDTSIIWKSHDDSIAQRSAIDQARYEKNANGQHHGQSKRRETISEDTILESSKASAS</sequence>
<reference evidence="4" key="1">
    <citation type="journal article" date="2023" name="Genome Biol. Evol.">
        <title>First Whole Genome Sequence and Flow Cytometry Genome Size Data for the Lichen-Forming Fungus Ramalina farinacea (Ascomycota).</title>
        <authorList>
            <person name="Llewellyn T."/>
            <person name="Mian S."/>
            <person name="Hill R."/>
            <person name="Leitch I.J."/>
            <person name="Gaya E."/>
        </authorList>
    </citation>
    <scope>NUCLEOTIDE SEQUENCE</scope>
    <source>
        <strain evidence="4">LIQ254RAFAR</strain>
    </source>
</reference>
<feature type="compositionally biased region" description="Polar residues" evidence="2">
    <location>
        <begin position="1043"/>
        <end position="1052"/>
    </location>
</feature>